<dbReference type="InterPro" id="IPR009057">
    <property type="entry name" value="Homeodomain-like_sf"/>
</dbReference>
<dbReference type="Gene3D" id="3.40.50.880">
    <property type="match status" value="1"/>
</dbReference>
<dbReference type="Gene3D" id="1.10.10.60">
    <property type="entry name" value="Homeodomain-like"/>
    <property type="match status" value="1"/>
</dbReference>
<keyword evidence="6" id="KW-1185">Reference proteome</keyword>
<protein>
    <submittedName>
        <fullName evidence="5">GlxA family transcriptional regulator</fullName>
    </submittedName>
</protein>
<dbReference type="InterPro" id="IPR052158">
    <property type="entry name" value="INH-QAR"/>
</dbReference>
<dbReference type="RefSeq" id="WP_200609777.1">
    <property type="nucleotide sequence ID" value="NZ_JAEHHL010000006.1"/>
</dbReference>
<dbReference type="GO" id="GO:0043565">
    <property type="term" value="F:sequence-specific DNA binding"/>
    <property type="evidence" value="ECO:0007669"/>
    <property type="project" value="InterPro"/>
</dbReference>
<name>A0A8J7SCQ1_9RHOB</name>
<keyword evidence="2" id="KW-0238">DNA-binding</keyword>
<evidence type="ECO:0000313" key="6">
    <source>
        <dbReference type="Proteomes" id="UP000655420"/>
    </source>
</evidence>
<gene>
    <name evidence="5" type="ORF">H0I76_10240</name>
</gene>
<accession>A0A8J7SCQ1</accession>
<dbReference type="InterPro" id="IPR018060">
    <property type="entry name" value="HTH_AraC"/>
</dbReference>
<dbReference type="PROSITE" id="PS01124">
    <property type="entry name" value="HTH_ARAC_FAMILY_2"/>
    <property type="match status" value="1"/>
</dbReference>
<evidence type="ECO:0000259" key="4">
    <source>
        <dbReference type="PROSITE" id="PS01124"/>
    </source>
</evidence>
<dbReference type="CDD" id="cd03136">
    <property type="entry name" value="GATase1_AraC_ArgR_like"/>
    <property type="match status" value="1"/>
</dbReference>
<dbReference type="InterPro" id="IPR002818">
    <property type="entry name" value="DJ-1/PfpI"/>
</dbReference>
<dbReference type="Proteomes" id="UP000655420">
    <property type="component" value="Unassembled WGS sequence"/>
</dbReference>
<dbReference type="Pfam" id="PF12833">
    <property type="entry name" value="HTH_18"/>
    <property type="match status" value="1"/>
</dbReference>
<organism evidence="5 6">
    <name type="scientific">Thermohalobaculum xanthum</name>
    <dbReference type="NCBI Taxonomy" id="2753746"/>
    <lineage>
        <taxon>Bacteria</taxon>
        <taxon>Pseudomonadati</taxon>
        <taxon>Pseudomonadota</taxon>
        <taxon>Alphaproteobacteria</taxon>
        <taxon>Rhodobacterales</taxon>
        <taxon>Paracoccaceae</taxon>
        <taxon>Thermohalobaculum</taxon>
    </lineage>
</organism>
<dbReference type="SUPFAM" id="SSF52317">
    <property type="entry name" value="Class I glutamine amidotransferase-like"/>
    <property type="match status" value="1"/>
</dbReference>
<feature type="domain" description="HTH araC/xylS-type" evidence="4">
    <location>
        <begin position="221"/>
        <end position="319"/>
    </location>
</feature>
<dbReference type="EMBL" id="JAEHHL010000006">
    <property type="protein sequence ID" value="MBK0399572.1"/>
    <property type="molecule type" value="Genomic_DNA"/>
</dbReference>
<dbReference type="SUPFAM" id="SSF46689">
    <property type="entry name" value="Homeodomain-like"/>
    <property type="match status" value="2"/>
</dbReference>
<dbReference type="Pfam" id="PF01965">
    <property type="entry name" value="DJ-1_PfpI"/>
    <property type="match status" value="1"/>
</dbReference>
<evidence type="ECO:0000256" key="3">
    <source>
        <dbReference type="ARBA" id="ARBA00023163"/>
    </source>
</evidence>
<dbReference type="PANTHER" id="PTHR43130">
    <property type="entry name" value="ARAC-FAMILY TRANSCRIPTIONAL REGULATOR"/>
    <property type="match status" value="1"/>
</dbReference>
<dbReference type="PANTHER" id="PTHR43130:SF3">
    <property type="entry name" value="HTH-TYPE TRANSCRIPTIONAL REGULATOR RV1931C"/>
    <property type="match status" value="1"/>
</dbReference>
<keyword evidence="1" id="KW-0805">Transcription regulation</keyword>
<dbReference type="GO" id="GO:0003700">
    <property type="term" value="F:DNA-binding transcription factor activity"/>
    <property type="evidence" value="ECO:0007669"/>
    <property type="project" value="InterPro"/>
</dbReference>
<comment type="caution">
    <text evidence="5">The sequence shown here is derived from an EMBL/GenBank/DDBJ whole genome shotgun (WGS) entry which is preliminary data.</text>
</comment>
<proteinExistence type="predicted"/>
<evidence type="ECO:0000256" key="2">
    <source>
        <dbReference type="ARBA" id="ARBA00023125"/>
    </source>
</evidence>
<reference evidence="5" key="1">
    <citation type="submission" date="2020-12" db="EMBL/GenBank/DDBJ databases">
        <title>Bacterial taxonomy.</title>
        <authorList>
            <person name="Pan X."/>
        </authorList>
    </citation>
    <scope>NUCLEOTIDE SEQUENCE</scope>
    <source>
        <strain evidence="5">M0105</strain>
    </source>
</reference>
<dbReference type="PROSITE" id="PS00041">
    <property type="entry name" value="HTH_ARAC_FAMILY_1"/>
    <property type="match status" value="1"/>
</dbReference>
<sequence length="335" mass="36238">MPSASQSCAPFEVELLVLPGFSMMALSATIEPLRSANRISGEQRYTWLVTTPGGGMVTASNGLGIAATAFGQHGRSALTIIVASLGIEEFRTPSVLYALRQRRSGPMSVGAVSNGSLILGRAGLLRGRRATIHWEMQAALADEFPDSEVVDKLFTIDREVMTAGGGTAGLDMMLAFIAMRDGREIAGEVAEQFLHGPPREGGEAQRLDTRLRYKITNPHLLRAVAIMERSLAEPVRIGRVAELVGVSERQLERCFETAFGMSPSDFYMELRCKAARRRLLDTTDSLETIAELTGFSSPGHFSRAFKAWSGVPPSVLRKRSAAMDVGTMQETGDAT</sequence>
<evidence type="ECO:0000313" key="5">
    <source>
        <dbReference type="EMBL" id="MBK0399572.1"/>
    </source>
</evidence>
<dbReference type="AlphaFoldDB" id="A0A8J7SCQ1"/>
<dbReference type="SMART" id="SM00342">
    <property type="entry name" value="HTH_ARAC"/>
    <property type="match status" value="1"/>
</dbReference>
<keyword evidence="3" id="KW-0804">Transcription</keyword>
<dbReference type="InterPro" id="IPR029062">
    <property type="entry name" value="Class_I_gatase-like"/>
</dbReference>
<evidence type="ECO:0000256" key="1">
    <source>
        <dbReference type="ARBA" id="ARBA00023015"/>
    </source>
</evidence>
<dbReference type="InterPro" id="IPR018062">
    <property type="entry name" value="HTH_AraC-typ_CS"/>
</dbReference>